<evidence type="ECO:0000313" key="3">
    <source>
        <dbReference type="EMBL" id="KDR77678.1"/>
    </source>
</evidence>
<keyword evidence="2" id="KW-1133">Transmembrane helix</keyword>
<dbReference type="AlphaFoldDB" id="A0A067TFB8"/>
<name>A0A067TFB8_GALM3</name>
<evidence type="ECO:0000256" key="2">
    <source>
        <dbReference type="SAM" id="Phobius"/>
    </source>
</evidence>
<dbReference type="EMBL" id="KL142376">
    <property type="protein sequence ID" value="KDR77678.1"/>
    <property type="molecule type" value="Genomic_DNA"/>
</dbReference>
<gene>
    <name evidence="3" type="ORF">GALMADRAFT_410465</name>
</gene>
<evidence type="ECO:0000256" key="1">
    <source>
        <dbReference type="SAM" id="MobiDB-lite"/>
    </source>
</evidence>
<protein>
    <submittedName>
        <fullName evidence="3">Uncharacterized protein</fullName>
    </submittedName>
</protein>
<dbReference type="HOGENOM" id="CLU_1354691_0_0_1"/>
<keyword evidence="2" id="KW-0472">Membrane</keyword>
<feature type="transmembrane region" description="Helical" evidence="2">
    <location>
        <begin position="12"/>
        <end position="33"/>
    </location>
</feature>
<reference evidence="4" key="1">
    <citation type="journal article" date="2014" name="Proc. Natl. Acad. Sci. U.S.A.">
        <title>Extensive sampling of basidiomycete genomes demonstrates inadequacy of the white-rot/brown-rot paradigm for wood decay fungi.</title>
        <authorList>
            <person name="Riley R."/>
            <person name="Salamov A.A."/>
            <person name="Brown D.W."/>
            <person name="Nagy L.G."/>
            <person name="Floudas D."/>
            <person name="Held B.W."/>
            <person name="Levasseur A."/>
            <person name="Lombard V."/>
            <person name="Morin E."/>
            <person name="Otillar R."/>
            <person name="Lindquist E.A."/>
            <person name="Sun H."/>
            <person name="LaButti K.M."/>
            <person name="Schmutz J."/>
            <person name="Jabbour D."/>
            <person name="Luo H."/>
            <person name="Baker S.E."/>
            <person name="Pisabarro A.G."/>
            <person name="Walton J.D."/>
            <person name="Blanchette R.A."/>
            <person name="Henrissat B."/>
            <person name="Martin F."/>
            <person name="Cullen D."/>
            <person name="Hibbett D.S."/>
            <person name="Grigoriev I.V."/>
        </authorList>
    </citation>
    <scope>NUCLEOTIDE SEQUENCE [LARGE SCALE GENOMIC DNA]</scope>
    <source>
        <strain evidence="4">CBS 339.88</strain>
    </source>
</reference>
<evidence type="ECO:0000313" key="4">
    <source>
        <dbReference type="Proteomes" id="UP000027222"/>
    </source>
</evidence>
<keyword evidence="4" id="KW-1185">Reference proteome</keyword>
<proteinExistence type="predicted"/>
<feature type="region of interest" description="Disordered" evidence="1">
    <location>
        <begin position="182"/>
        <end position="202"/>
    </location>
</feature>
<dbReference type="Proteomes" id="UP000027222">
    <property type="component" value="Unassembled WGS sequence"/>
</dbReference>
<feature type="compositionally biased region" description="Polar residues" evidence="1">
    <location>
        <begin position="193"/>
        <end position="202"/>
    </location>
</feature>
<feature type="transmembrane region" description="Helical" evidence="2">
    <location>
        <begin position="156"/>
        <end position="176"/>
    </location>
</feature>
<accession>A0A067TFB8</accession>
<organism evidence="3 4">
    <name type="scientific">Galerina marginata (strain CBS 339.88)</name>
    <dbReference type="NCBI Taxonomy" id="685588"/>
    <lineage>
        <taxon>Eukaryota</taxon>
        <taxon>Fungi</taxon>
        <taxon>Dikarya</taxon>
        <taxon>Basidiomycota</taxon>
        <taxon>Agaricomycotina</taxon>
        <taxon>Agaricomycetes</taxon>
        <taxon>Agaricomycetidae</taxon>
        <taxon>Agaricales</taxon>
        <taxon>Agaricineae</taxon>
        <taxon>Strophariaceae</taxon>
        <taxon>Galerina</taxon>
    </lineage>
</organism>
<keyword evidence="2" id="KW-0812">Transmembrane</keyword>
<sequence>MLSLDVGQNCVLISPLFFCPPLSRWGVFFYLLSSSHSKHTSHRRCFGIFTCGFRRYIHDKRRFFYLPSFWFYRPAAYALALLLPTFVRPLILSSGERRGFTAGPISCVWFRWPLVISDFFLATIFPWSLFYNSFFCTSIRRVRLSVPSSLIPDFRLPVMVFCAAAVCTLFTVLIYAPCRSSLSESSCSVPHSQANNRLSSSS</sequence>
<feature type="transmembrane region" description="Helical" evidence="2">
    <location>
        <begin position="70"/>
        <end position="92"/>
    </location>
</feature>
<feature type="transmembrane region" description="Helical" evidence="2">
    <location>
        <begin position="112"/>
        <end position="135"/>
    </location>
</feature>
<feature type="compositionally biased region" description="Low complexity" evidence="1">
    <location>
        <begin position="182"/>
        <end position="192"/>
    </location>
</feature>